<name>A0ABV9RSP7_9PSEU</name>
<organism evidence="2 3">
    <name type="scientific">Actinomycetospora chibensis</name>
    <dbReference type="NCBI Taxonomy" id="663606"/>
    <lineage>
        <taxon>Bacteria</taxon>
        <taxon>Bacillati</taxon>
        <taxon>Actinomycetota</taxon>
        <taxon>Actinomycetes</taxon>
        <taxon>Pseudonocardiales</taxon>
        <taxon>Pseudonocardiaceae</taxon>
        <taxon>Actinomycetospora</taxon>
    </lineage>
</organism>
<keyword evidence="1" id="KW-0472">Membrane</keyword>
<sequence>MDPEPAAPPRVSRLHRLTDLVVGLLLLVGAVWAGVNAGTATWDAAVLLVRGESVPATVVAADHDSRLGRMDDLVVALPAPYDVRAEVATPREDLEPGDVVATVVDPDAPARAALVEDGWPWRTTLPLLLVPVLALPALLALGLAAFGRSSGTGRETAEQEP</sequence>
<comment type="caution">
    <text evidence="2">The sequence shown here is derived from an EMBL/GenBank/DDBJ whole genome shotgun (WGS) entry which is preliminary data.</text>
</comment>
<accession>A0ABV9RSP7</accession>
<keyword evidence="3" id="KW-1185">Reference proteome</keyword>
<reference evidence="3" key="1">
    <citation type="journal article" date="2019" name="Int. J. Syst. Evol. Microbiol.">
        <title>The Global Catalogue of Microorganisms (GCM) 10K type strain sequencing project: providing services to taxonomists for standard genome sequencing and annotation.</title>
        <authorList>
            <consortium name="The Broad Institute Genomics Platform"/>
            <consortium name="The Broad Institute Genome Sequencing Center for Infectious Disease"/>
            <person name="Wu L."/>
            <person name="Ma J."/>
        </authorList>
    </citation>
    <scope>NUCLEOTIDE SEQUENCE [LARGE SCALE GENOMIC DNA]</scope>
    <source>
        <strain evidence="3">CCUG 50347</strain>
    </source>
</reference>
<evidence type="ECO:0000313" key="3">
    <source>
        <dbReference type="Proteomes" id="UP001595909"/>
    </source>
</evidence>
<proteinExistence type="predicted"/>
<gene>
    <name evidence="2" type="ORF">ACFPEL_28645</name>
</gene>
<keyword evidence="1" id="KW-0812">Transmembrane</keyword>
<dbReference type="RefSeq" id="WP_274189199.1">
    <property type="nucleotide sequence ID" value="NZ_BAABHN010000062.1"/>
</dbReference>
<evidence type="ECO:0000256" key="1">
    <source>
        <dbReference type="SAM" id="Phobius"/>
    </source>
</evidence>
<feature type="transmembrane region" description="Helical" evidence="1">
    <location>
        <begin position="125"/>
        <end position="146"/>
    </location>
</feature>
<keyword evidence="1" id="KW-1133">Transmembrane helix</keyword>
<dbReference type="Proteomes" id="UP001595909">
    <property type="component" value="Unassembled WGS sequence"/>
</dbReference>
<evidence type="ECO:0000313" key="2">
    <source>
        <dbReference type="EMBL" id="MFC4836407.1"/>
    </source>
</evidence>
<feature type="transmembrane region" description="Helical" evidence="1">
    <location>
        <begin position="20"/>
        <end position="42"/>
    </location>
</feature>
<protein>
    <submittedName>
        <fullName evidence="2">DUF3592 domain-containing protein</fullName>
    </submittedName>
</protein>
<dbReference type="EMBL" id="JBHSIM010000062">
    <property type="protein sequence ID" value="MFC4836407.1"/>
    <property type="molecule type" value="Genomic_DNA"/>
</dbReference>